<protein>
    <recommendedName>
        <fullName evidence="2">Sulfotransferase domain-containing protein</fullName>
    </recommendedName>
</protein>
<evidence type="ECO:0000313" key="1">
    <source>
        <dbReference type="EMBL" id="SVD36218.1"/>
    </source>
</evidence>
<reference evidence="1" key="1">
    <citation type="submission" date="2018-05" db="EMBL/GenBank/DDBJ databases">
        <authorList>
            <person name="Lanie J.A."/>
            <person name="Ng W.-L."/>
            <person name="Kazmierczak K.M."/>
            <person name="Andrzejewski T.M."/>
            <person name="Davidsen T.M."/>
            <person name="Wayne K.J."/>
            <person name="Tettelin H."/>
            <person name="Glass J.I."/>
            <person name="Rusch D."/>
            <person name="Podicherti R."/>
            <person name="Tsui H.-C.T."/>
            <person name="Winkler M.E."/>
        </authorList>
    </citation>
    <scope>NUCLEOTIDE SEQUENCE</scope>
</reference>
<feature type="non-terminal residue" evidence="1">
    <location>
        <position position="241"/>
    </location>
</feature>
<dbReference type="Pfam" id="PF13469">
    <property type="entry name" value="Sulfotransfer_3"/>
    <property type="match status" value="1"/>
</dbReference>
<gene>
    <name evidence="1" type="ORF">METZ01_LOCUS389072</name>
</gene>
<name>A0A382UR93_9ZZZZ</name>
<accession>A0A382UR93</accession>
<dbReference type="Gene3D" id="3.40.50.300">
    <property type="entry name" value="P-loop containing nucleotide triphosphate hydrolases"/>
    <property type="match status" value="1"/>
</dbReference>
<dbReference type="SUPFAM" id="SSF52540">
    <property type="entry name" value="P-loop containing nucleoside triphosphate hydrolases"/>
    <property type="match status" value="1"/>
</dbReference>
<organism evidence="1">
    <name type="scientific">marine metagenome</name>
    <dbReference type="NCBI Taxonomy" id="408172"/>
    <lineage>
        <taxon>unclassified sequences</taxon>
        <taxon>metagenomes</taxon>
        <taxon>ecological metagenomes</taxon>
    </lineage>
</organism>
<proteinExistence type="predicted"/>
<dbReference type="EMBL" id="UINC01145843">
    <property type="protein sequence ID" value="SVD36218.1"/>
    <property type="molecule type" value="Genomic_DNA"/>
</dbReference>
<dbReference type="InterPro" id="IPR027417">
    <property type="entry name" value="P-loop_NTPase"/>
</dbReference>
<sequence length="241" mass="28657">MNNYSWLQQKLHKLALSSQFMRETMFDVEKLIFLNQDFQDIGNHVFVAGLARSGTTVLLNAIHQSDKFASLSYDDMPFVLAPNLWSKLGRRKKHSDSQERVHGDGVQISTDSPEAFEEVFWKTFDRGSDNRHLLFKKYVELILRKYEKKRYLSKNNQNIRRLEYIHDIFPKAQILIPFRDPLQHAYSLLTQHKKFLNEQKKDRFTLNYMTWIGHSEFGQGYEPINSFNLKIQNDMLLNHWL</sequence>
<dbReference type="AlphaFoldDB" id="A0A382UR93"/>
<evidence type="ECO:0008006" key="2">
    <source>
        <dbReference type="Google" id="ProtNLM"/>
    </source>
</evidence>